<comment type="caution">
    <text evidence="1">The sequence shown here is derived from an EMBL/GenBank/DDBJ whole genome shotgun (WGS) entry which is preliminary data.</text>
</comment>
<dbReference type="AlphaFoldDB" id="A0AAN9MQK2"/>
<organism evidence="1 2">
    <name type="scientific">Phaseolus coccineus</name>
    <name type="common">Scarlet runner bean</name>
    <name type="synonym">Phaseolus multiflorus</name>
    <dbReference type="NCBI Taxonomy" id="3886"/>
    <lineage>
        <taxon>Eukaryota</taxon>
        <taxon>Viridiplantae</taxon>
        <taxon>Streptophyta</taxon>
        <taxon>Embryophyta</taxon>
        <taxon>Tracheophyta</taxon>
        <taxon>Spermatophyta</taxon>
        <taxon>Magnoliopsida</taxon>
        <taxon>eudicotyledons</taxon>
        <taxon>Gunneridae</taxon>
        <taxon>Pentapetalae</taxon>
        <taxon>rosids</taxon>
        <taxon>fabids</taxon>
        <taxon>Fabales</taxon>
        <taxon>Fabaceae</taxon>
        <taxon>Papilionoideae</taxon>
        <taxon>50 kb inversion clade</taxon>
        <taxon>NPAAA clade</taxon>
        <taxon>indigoferoid/millettioid clade</taxon>
        <taxon>Phaseoleae</taxon>
        <taxon>Phaseolus</taxon>
    </lineage>
</organism>
<protein>
    <submittedName>
        <fullName evidence="1">Uncharacterized protein</fullName>
    </submittedName>
</protein>
<evidence type="ECO:0000313" key="2">
    <source>
        <dbReference type="Proteomes" id="UP001374584"/>
    </source>
</evidence>
<proteinExistence type="predicted"/>
<dbReference type="EMBL" id="JAYMYR010000006">
    <property type="protein sequence ID" value="KAK7356317.1"/>
    <property type="molecule type" value="Genomic_DNA"/>
</dbReference>
<reference evidence="1 2" key="1">
    <citation type="submission" date="2024-01" db="EMBL/GenBank/DDBJ databases">
        <title>The genomes of 5 underutilized Papilionoideae crops provide insights into root nodulation and disease resistanc.</title>
        <authorList>
            <person name="Jiang F."/>
        </authorList>
    </citation>
    <scope>NUCLEOTIDE SEQUENCE [LARGE SCALE GENOMIC DNA]</scope>
    <source>
        <strain evidence="1">JINMINGXINNONG_FW02</strain>
        <tissue evidence="1">Leaves</tissue>
    </source>
</reference>
<dbReference type="Proteomes" id="UP001374584">
    <property type="component" value="Unassembled WGS sequence"/>
</dbReference>
<keyword evidence="2" id="KW-1185">Reference proteome</keyword>
<sequence>MPRALTMPVCLSRPGDVRIPRAWRCPHTSRLVMSSYLAPGDVLIPRALAMSLHTTFSLLSLSSTFHHHPFPFSPPLLHHLPCLICILKSAMKDKKKVYEANGRVHLSSPPGV</sequence>
<gene>
    <name evidence="1" type="ORF">VNO80_15586</name>
</gene>
<evidence type="ECO:0000313" key="1">
    <source>
        <dbReference type="EMBL" id="KAK7356317.1"/>
    </source>
</evidence>
<accession>A0AAN9MQK2</accession>
<name>A0AAN9MQK2_PHACN</name>